<comment type="caution">
    <text evidence="1">The sequence shown here is derived from an EMBL/GenBank/DDBJ whole genome shotgun (WGS) entry which is preliminary data.</text>
</comment>
<keyword evidence="2" id="KW-1185">Reference proteome</keyword>
<evidence type="ECO:0000313" key="2">
    <source>
        <dbReference type="Proteomes" id="UP000187203"/>
    </source>
</evidence>
<organism evidence="1 2">
    <name type="scientific">Corchorus olitorius</name>
    <dbReference type="NCBI Taxonomy" id="93759"/>
    <lineage>
        <taxon>Eukaryota</taxon>
        <taxon>Viridiplantae</taxon>
        <taxon>Streptophyta</taxon>
        <taxon>Embryophyta</taxon>
        <taxon>Tracheophyta</taxon>
        <taxon>Spermatophyta</taxon>
        <taxon>Magnoliopsida</taxon>
        <taxon>eudicotyledons</taxon>
        <taxon>Gunneridae</taxon>
        <taxon>Pentapetalae</taxon>
        <taxon>rosids</taxon>
        <taxon>malvids</taxon>
        <taxon>Malvales</taxon>
        <taxon>Malvaceae</taxon>
        <taxon>Grewioideae</taxon>
        <taxon>Apeibeae</taxon>
        <taxon>Corchorus</taxon>
    </lineage>
</organism>
<accession>A0A1R3IW97</accession>
<dbReference type="Proteomes" id="UP000187203">
    <property type="component" value="Unassembled WGS sequence"/>
</dbReference>
<dbReference type="EMBL" id="AWUE01017498">
    <property type="protein sequence ID" value="OMO86859.1"/>
    <property type="molecule type" value="Genomic_DNA"/>
</dbReference>
<gene>
    <name evidence="1" type="ORF">COLO4_20894</name>
</gene>
<proteinExistence type="predicted"/>
<protein>
    <submittedName>
        <fullName evidence="1">Uncharacterized protein</fullName>
    </submittedName>
</protein>
<evidence type="ECO:0000313" key="1">
    <source>
        <dbReference type="EMBL" id="OMO86859.1"/>
    </source>
</evidence>
<reference evidence="2" key="1">
    <citation type="submission" date="2013-09" db="EMBL/GenBank/DDBJ databases">
        <title>Corchorus olitorius genome sequencing.</title>
        <authorList>
            <person name="Alam M."/>
            <person name="Haque M.S."/>
            <person name="Islam M.S."/>
            <person name="Emdad E.M."/>
            <person name="Islam M.M."/>
            <person name="Ahmed B."/>
            <person name="Halim A."/>
            <person name="Hossen Q.M.M."/>
            <person name="Hossain M.Z."/>
            <person name="Ahmed R."/>
            <person name="Khan M.M."/>
            <person name="Islam R."/>
            <person name="Rashid M.M."/>
            <person name="Khan S.A."/>
            <person name="Rahman M.S."/>
            <person name="Alam M."/>
            <person name="Yahiya A.S."/>
            <person name="Khan M.S."/>
            <person name="Azam M.S."/>
            <person name="Haque T."/>
            <person name="Lashkar M.Z.H."/>
            <person name="Akhand A.I."/>
            <person name="Morshed G."/>
            <person name="Roy S."/>
            <person name="Uddin K.S."/>
            <person name="Rabeya T."/>
            <person name="Hossain A.S."/>
            <person name="Chowdhury A."/>
            <person name="Snigdha A.R."/>
            <person name="Mortoza M.S."/>
            <person name="Matin S.A."/>
            <person name="Hoque S.M.E."/>
            <person name="Islam M.K."/>
            <person name="Roy D.K."/>
            <person name="Haider R."/>
            <person name="Moosa M.M."/>
            <person name="Elias S.M."/>
            <person name="Hasan A.M."/>
            <person name="Jahan S."/>
            <person name="Shafiuddin M."/>
            <person name="Mahmood N."/>
            <person name="Shommy N.S."/>
        </authorList>
    </citation>
    <scope>NUCLEOTIDE SEQUENCE [LARGE SCALE GENOMIC DNA]</scope>
    <source>
        <strain evidence="2">cv. O-4</strain>
    </source>
</reference>
<dbReference type="AlphaFoldDB" id="A0A1R3IW97"/>
<name>A0A1R3IW97_9ROSI</name>
<sequence length="62" mass="6890">MKKEKRDTTTMRSRFFCFSLRLSVWCGFKEGTKAVQGLGELADQGSASAAFSSREFCVSLNS</sequence>